<dbReference type="InterPro" id="IPR017850">
    <property type="entry name" value="Alkaline_phosphatase_core_sf"/>
</dbReference>
<evidence type="ECO:0000313" key="3">
    <source>
        <dbReference type="Proteomes" id="UP000326903"/>
    </source>
</evidence>
<dbReference type="GO" id="GO:0042578">
    <property type="term" value="F:phosphoric ester hydrolase activity"/>
    <property type="evidence" value="ECO:0007669"/>
    <property type="project" value="UniProtKB-ARBA"/>
</dbReference>
<keyword evidence="3" id="KW-1185">Reference proteome</keyword>
<keyword evidence="1" id="KW-0378">Hydrolase</keyword>
<reference evidence="2 3" key="1">
    <citation type="submission" date="2019-09" db="EMBL/GenBank/DDBJ databases">
        <title>Draft genome sequence of Ginsengibacter sp. BR5-29.</title>
        <authorList>
            <person name="Im W.-T."/>
        </authorList>
    </citation>
    <scope>NUCLEOTIDE SEQUENCE [LARGE SCALE GENOMIC DNA]</scope>
    <source>
        <strain evidence="2 3">BR5-29</strain>
    </source>
</reference>
<dbReference type="PANTHER" id="PTHR31956">
    <property type="entry name" value="NON-SPECIFIC PHOSPHOLIPASE C4-RELATED"/>
    <property type="match status" value="1"/>
</dbReference>
<dbReference type="AlphaFoldDB" id="A0A5J5IGZ6"/>
<dbReference type="RefSeq" id="WP_150414931.1">
    <property type="nucleotide sequence ID" value="NZ_VYQF01000002.1"/>
</dbReference>
<organism evidence="2 3">
    <name type="scientific">Ginsengibacter hankyongi</name>
    <dbReference type="NCBI Taxonomy" id="2607284"/>
    <lineage>
        <taxon>Bacteria</taxon>
        <taxon>Pseudomonadati</taxon>
        <taxon>Bacteroidota</taxon>
        <taxon>Chitinophagia</taxon>
        <taxon>Chitinophagales</taxon>
        <taxon>Chitinophagaceae</taxon>
        <taxon>Ginsengibacter</taxon>
    </lineage>
</organism>
<name>A0A5J5IGZ6_9BACT</name>
<evidence type="ECO:0000313" key="2">
    <source>
        <dbReference type="EMBL" id="KAA9039520.1"/>
    </source>
</evidence>
<dbReference type="Proteomes" id="UP000326903">
    <property type="component" value="Unassembled WGS sequence"/>
</dbReference>
<proteinExistence type="predicted"/>
<protein>
    <submittedName>
        <fullName evidence="2">Acid phosphatase</fullName>
    </submittedName>
</protein>
<dbReference type="PANTHER" id="PTHR31956:SF1">
    <property type="entry name" value="NON-SPECIFIC PHOSPHOLIPASE C1"/>
    <property type="match status" value="1"/>
</dbReference>
<dbReference type="EMBL" id="VYQF01000002">
    <property type="protein sequence ID" value="KAA9039520.1"/>
    <property type="molecule type" value="Genomic_DNA"/>
</dbReference>
<accession>A0A5J5IGZ6</accession>
<evidence type="ECO:0000256" key="1">
    <source>
        <dbReference type="ARBA" id="ARBA00022801"/>
    </source>
</evidence>
<dbReference type="InterPro" id="IPR007312">
    <property type="entry name" value="Phosphoesterase"/>
</dbReference>
<dbReference type="Gene3D" id="3.40.720.10">
    <property type="entry name" value="Alkaline Phosphatase, subunit A"/>
    <property type="match status" value="1"/>
</dbReference>
<comment type="caution">
    <text evidence="2">The sequence shown here is derived from an EMBL/GenBank/DDBJ whole genome shotgun (WGS) entry which is preliminary data.</text>
</comment>
<sequence length="354" mass="39104">MKHLFRILLVIAPQNIPAQIPPTHIVIVIFENQSVDSIVGNPAAPYINSLLNNSRTASLIQSYSLTHPSQPNYISLFSGSSQGATDDNIPDNLPFTAPNIGAELINNSYSFIGYSENLPYTGSTDSVFNGYARKHNPWANWQGSSINGIPATSNRAFTDFPVNYSYLPTVSFVIPTLYNDMHDGSISTGDEWLKTNLDGYIEYCLTNNSLFILTFDEDNSLSNNHILTFFTGEHIVGGRYGQMVTHYNVLRTIEEFYSLSYAGASADSSAIKKVWQTITPVTYTFIGNGNWDISSNWQDGIMPPNILLPGNEIIVDPQFGGQCIVNVPYTVSNGAMFKIIPGKNLIIESKLIFN</sequence>
<dbReference type="Pfam" id="PF04185">
    <property type="entry name" value="Phosphoesterase"/>
    <property type="match status" value="1"/>
</dbReference>
<gene>
    <name evidence="2" type="ORF">FW778_11940</name>
</gene>